<gene>
    <name evidence="1" type="ORF">Gasu_46740</name>
</gene>
<dbReference type="Proteomes" id="UP000030680">
    <property type="component" value="Unassembled WGS sequence"/>
</dbReference>
<evidence type="ECO:0000313" key="2">
    <source>
        <dbReference type="Proteomes" id="UP000030680"/>
    </source>
</evidence>
<proteinExistence type="predicted"/>
<accession>M2WV74</accession>
<dbReference type="Gramene" id="EME27855">
    <property type="protein sequence ID" value="EME27855"/>
    <property type="gene ID" value="Gasu_46740"/>
</dbReference>
<name>M2WV74_GALSU</name>
<dbReference type="EMBL" id="KB454527">
    <property type="protein sequence ID" value="EME27855.1"/>
    <property type="molecule type" value="Genomic_DNA"/>
</dbReference>
<sequence>MISVGFLCYDYCRFHRIDGVQRYIRNNFAEETVKYIAVNKVRLDSLKNCLAQAVAVGTGFQKQSHNVPESYSWSERAWTFSIILVQFWFSLWRLFAMQCSTFIFIGFQMVSAPTNLPCFYQFIKVIWIPCRCYFFVNASLSHRRI</sequence>
<evidence type="ECO:0000313" key="1">
    <source>
        <dbReference type="EMBL" id="EME27855.1"/>
    </source>
</evidence>
<dbReference type="AlphaFoldDB" id="M2WV74"/>
<organism evidence="1 2">
    <name type="scientific">Galdieria sulphuraria</name>
    <name type="common">Red alga</name>
    <dbReference type="NCBI Taxonomy" id="130081"/>
    <lineage>
        <taxon>Eukaryota</taxon>
        <taxon>Rhodophyta</taxon>
        <taxon>Bangiophyceae</taxon>
        <taxon>Galdieriales</taxon>
        <taxon>Galdieriaceae</taxon>
        <taxon>Galdieria</taxon>
    </lineage>
</organism>
<dbReference type="KEGG" id="gsl:Gasu_46740"/>
<dbReference type="GeneID" id="17086750"/>
<keyword evidence="2" id="KW-1185">Reference proteome</keyword>
<protein>
    <submittedName>
        <fullName evidence="1">Uncharacterized protein</fullName>
    </submittedName>
</protein>
<dbReference type="RefSeq" id="XP_005704375.1">
    <property type="nucleotide sequence ID" value="XM_005704318.1"/>
</dbReference>
<reference evidence="2" key="1">
    <citation type="journal article" date="2013" name="Science">
        <title>Gene transfer from bacteria and archaea facilitated evolution of an extremophilic eukaryote.</title>
        <authorList>
            <person name="Schonknecht G."/>
            <person name="Chen W.H."/>
            <person name="Ternes C.M."/>
            <person name="Barbier G.G."/>
            <person name="Shrestha R.P."/>
            <person name="Stanke M."/>
            <person name="Brautigam A."/>
            <person name="Baker B.J."/>
            <person name="Banfield J.F."/>
            <person name="Garavito R.M."/>
            <person name="Carr K."/>
            <person name="Wilkerson C."/>
            <person name="Rensing S.A."/>
            <person name="Gagneul D."/>
            <person name="Dickenson N.E."/>
            <person name="Oesterhelt C."/>
            <person name="Lercher M.J."/>
            <person name="Weber A.P."/>
        </authorList>
    </citation>
    <scope>NUCLEOTIDE SEQUENCE [LARGE SCALE GENOMIC DNA]</scope>
    <source>
        <strain evidence="2">074W</strain>
    </source>
</reference>